<dbReference type="InterPro" id="IPR001387">
    <property type="entry name" value="Cro/C1-type_HTH"/>
</dbReference>
<sequence>MQPKTPSPIDMHVGSQIRLHRKMIGMSQTALAERLGITFQQVQKYEKGTNRVGASRIQGIASILGIKVNALFPNSLLGPDQEASGGSEGRELEAFAASTEGFALNQAFTKIKSANVRRRIVALVCALATAGETQTDDTPTLV</sequence>
<proteinExistence type="predicted"/>
<evidence type="ECO:0000313" key="3">
    <source>
        <dbReference type="Proteomes" id="UP000316429"/>
    </source>
</evidence>
<dbReference type="OrthoDB" id="9797172at2"/>
<feature type="domain" description="HTH cro/C1-type" evidence="1">
    <location>
        <begin position="17"/>
        <end position="71"/>
    </location>
</feature>
<dbReference type="SMART" id="SM00530">
    <property type="entry name" value="HTH_XRE"/>
    <property type="match status" value="1"/>
</dbReference>
<dbReference type="EMBL" id="VFYP01000004">
    <property type="protein sequence ID" value="TPP05861.1"/>
    <property type="molecule type" value="Genomic_DNA"/>
</dbReference>
<dbReference type="Proteomes" id="UP000316429">
    <property type="component" value="Unassembled WGS sequence"/>
</dbReference>
<dbReference type="GO" id="GO:0003677">
    <property type="term" value="F:DNA binding"/>
    <property type="evidence" value="ECO:0007669"/>
    <property type="project" value="InterPro"/>
</dbReference>
<comment type="caution">
    <text evidence="2">The sequence shown here is derived from an EMBL/GenBank/DDBJ whole genome shotgun (WGS) entry which is preliminary data.</text>
</comment>
<organism evidence="2 3">
    <name type="scientific">Rhizobium glycinendophyticum</name>
    <dbReference type="NCBI Taxonomy" id="2589807"/>
    <lineage>
        <taxon>Bacteria</taxon>
        <taxon>Pseudomonadati</taxon>
        <taxon>Pseudomonadota</taxon>
        <taxon>Alphaproteobacteria</taxon>
        <taxon>Hyphomicrobiales</taxon>
        <taxon>Rhizobiaceae</taxon>
        <taxon>Rhizobium/Agrobacterium group</taxon>
        <taxon>Rhizobium</taxon>
    </lineage>
</organism>
<dbReference type="CDD" id="cd00093">
    <property type="entry name" value="HTH_XRE"/>
    <property type="match status" value="1"/>
</dbReference>
<name>A0A504UG93_9HYPH</name>
<keyword evidence="3" id="KW-1185">Reference proteome</keyword>
<dbReference type="Gene3D" id="1.10.260.40">
    <property type="entry name" value="lambda repressor-like DNA-binding domains"/>
    <property type="match status" value="1"/>
</dbReference>
<dbReference type="InterPro" id="IPR010982">
    <property type="entry name" value="Lambda_DNA-bd_dom_sf"/>
</dbReference>
<dbReference type="RefSeq" id="WP_140830973.1">
    <property type="nucleotide sequence ID" value="NZ_VFYP01000004.1"/>
</dbReference>
<dbReference type="PROSITE" id="PS50943">
    <property type="entry name" value="HTH_CROC1"/>
    <property type="match status" value="1"/>
</dbReference>
<accession>A0A504UG93</accession>
<evidence type="ECO:0000313" key="2">
    <source>
        <dbReference type="EMBL" id="TPP05861.1"/>
    </source>
</evidence>
<dbReference type="Pfam" id="PF01381">
    <property type="entry name" value="HTH_3"/>
    <property type="match status" value="1"/>
</dbReference>
<protein>
    <submittedName>
        <fullName evidence="2">Helix-turn-helix transcriptional regulator</fullName>
    </submittedName>
</protein>
<evidence type="ECO:0000259" key="1">
    <source>
        <dbReference type="PROSITE" id="PS50943"/>
    </source>
</evidence>
<gene>
    <name evidence="2" type="ORF">FJQ55_19160</name>
</gene>
<dbReference type="SUPFAM" id="SSF47413">
    <property type="entry name" value="lambda repressor-like DNA-binding domains"/>
    <property type="match status" value="1"/>
</dbReference>
<dbReference type="AlphaFoldDB" id="A0A504UG93"/>
<reference evidence="2 3" key="1">
    <citation type="submission" date="2019-06" db="EMBL/GenBank/DDBJ databases">
        <title>Rhizobium sp. CL12 isolated from roots of soybean.</title>
        <authorList>
            <person name="Wang C."/>
        </authorList>
    </citation>
    <scope>NUCLEOTIDE SEQUENCE [LARGE SCALE GENOMIC DNA]</scope>
    <source>
        <strain evidence="2 3">CL12</strain>
    </source>
</reference>